<accession>A0A2V3A5P7</accession>
<evidence type="ECO:0000256" key="4">
    <source>
        <dbReference type="ARBA" id="ARBA00022643"/>
    </source>
</evidence>
<evidence type="ECO:0000256" key="1">
    <source>
        <dbReference type="ARBA" id="ARBA00001917"/>
    </source>
</evidence>
<keyword evidence="3" id="KW-0285">Flavoprotein</keyword>
<feature type="domain" description="Nitroreductase" evidence="8">
    <location>
        <begin position="8"/>
        <end position="165"/>
    </location>
</feature>
<evidence type="ECO:0000256" key="7">
    <source>
        <dbReference type="ARBA" id="ARBA00023027"/>
    </source>
</evidence>
<dbReference type="GO" id="GO:0016491">
    <property type="term" value="F:oxidoreductase activity"/>
    <property type="evidence" value="ECO:0007669"/>
    <property type="project" value="UniProtKB-KW"/>
</dbReference>
<proteinExistence type="inferred from homology"/>
<dbReference type="AlphaFoldDB" id="A0A2V3A5P7"/>
<dbReference type="InterPro" id="IPR052530">
    <property type="entry name" value="NAD(P)H_nitroreductase"/>
</dbReference>
<dbReference type="OrthoDB" id="9804207at2"/>
<evidence type="ECO:0000313" key="10">
    <source>
        <dbReference type="Proteomes" id="UP000247150"/>
    </source>
</evidence>
<keyword evidence="4" id="KW-0288">FMN</keyword>
<sequence>MSVIDILQSRRAIRNYQSSNIEREKIEYLLHAATLAPNDRMREPWGFYVIQGEKKLQFEELALDYLKERFPTKPNLIESSVRVVKNTPVIIAVTADMVIGDEEASADNEYATCCAIHSMWLAAEELGLGFVWRTRGVGLVRDNRLRQFLSLPDSKKVIGSVFIGYPAEEDAGKIKEKKRTSYSEKTSWLS</sequence>
<gene>
    <name evidence="9" type="ORF">DFO73_101336</name>
</gene>
<organism evidence="9 10">
    <name type="scientific">Cytobacillus oceanisediminis</name>
    <dbReference type="NCBI Taxonomy" id="665099"/>
    <lineage>
        <taxon>Bacteria</taxon>
        <taxon>Bacillati</taxon>
        <taxon>Bacillota</taxon>
        <taxon>Bacilli</taxon>
        <taxon>Bacillales</taxon>
        <taxon>Bacillaceae</taxon>
        <taxon>Cytobacillus</taxon>
    </lineage>
</organism>
<keyword evidence="7" id="KW-0520">NAD</keyword>
<dbReference type="RefSeq" id="WP_110063046.1">
    <property type="nucleotide sequence ID" value="NZ_QGTW01000001.1"/>
</dbReference>
<evidence type="ECO:0000256" key="3">
    <source>
        <dbReference type="ARBA" id="ARBA00022630"/>
    </source>
</evidence>
<dbReference type="EMBL" id="QGTW01000001">
    <property type="protein sequence ID" value="PWW32076.1"/>
    <property type="molecule type" value="Genomic_DNA"/>
</dbReference>
<dbReference type="PANTHER" id="PTHR43821">
    <property type="entry name" value="NAD(P)H NITROREDUCTASE YDJA-RELATED"/>
    <property type="match status" value="1"/>
</dbReference>
<dbReference type="SUPFAM" id="SSF55469">
    <property type="entry name" value="FMN-dependent nitroreductase-like"/>
    <property type="match status" value="1"/>
</dbReference>
<name>A0A2V3A5P7_9BACI</name>
<protein>
    <submittedName>
        <fullName evidence="9">Nitroreductase</fullName>
    </submittedName>
</protein>
<dbReference type="Proteomes" id="UP000247150">
    <property type="component" value="Unassembled WGS sequence"/>
</dbReference>
<dbReference type="InterPro" id="IPR026021">
    <property type="entry name" value="YdjA-like"/>
</dbReference>
<evidence type="ECO:0000256" key="5">
    <source>
        <dbReference type="ARBA" id="ARBA00022857"/>
    </source>
</evidence>
<comment type="similarity">
    <text evidence="2">Belongs to the nitroreductase family.</text>
</comment>
<evidence type="ECO:0000313" key="9">
    <source>
        <dbReference type="EMBL" id="PWW32076.1"/>
    </source>
</evidence>
<dbReference type="Gene3D" id="3.40.109.10">
    <property type="entry name" value="NADH Oxidase"/>
    <property type="match status" value="1"/>
</dbReference>
<dbReference type="Pfam" id="PF00881">
    <property type="entry name" value="Nitroreductase"/>
    <property type="match status" value="1"/>
</dbReference>
<keyword evidence="5" id="KW-0521">NADP</keyword>
<comment type="cofactor">
    <cofactor evidence="1">
        <name>FMN</name>
        <dbReference type="ChEBI" id="CHEBI:58210"/>
    </cofactor>
</comment>
<keyword evidence="6" id="KW-0560">Oxidoreductase</keyword>
<dbReference type="InterPro" id="IPR029479">
    <property type="entry name" value="Nitroreductase"/>
</dbReference>
<reference evidence="9 10" key="1">
    <citation type="submission" date="2018-05" db="EMBL/GenBank/DDBJ databases">
        <title>Freshwater and sediment microbial communities from various areas in North America, analyzing microbe dynamics in response to fracking.</title>
        <authorList>
            <person name="Lamendella R."/>
        </authorList>
    </citation>
    <scope>NUCLEOTIDE SEQUENCE [LARGE SCALE GENOMIC DNA]</scope>
    <source>
        <strain evidence="9 10">15_TX</strain>
    </source>
</reference>
<evidence type="ECO:0000256" key="6">
    <source>
        <dbReference type="ARBA" id="ARBA00023002"/>
    </source>
</evidence>
<comment type="caution">
    <text evidence="9">The sequence shown here is derived from an EMBL/GenBank/DDBJ whole genome shotgun (WGS) entry which is preliminary data.</text>
</comment>
<dbReference type="InterPro" id="IPR000415">
    <property type="entry name" value="Nitroreductase-like"/>
</dbReference>
<dbReference type="CDD" id="cd02135">
    <property type="entry name" value="YdjA-like"/>
    <property type="match status" value="1"/>
</dbReference>
<evidence type="ECO:0000259" key="8">
    <source>
        <dbReference type="Pfam" id="PF00881"/>
    </source>
</evidence>
<dbReference type="PANTHER" id="PTHR43821:SF1">
    <property type="entry name" value="NAD(P)H NITROREDUCTASE YDJA-RELATED"/>
    <property type="match status" value="1"/>
</dbReference>
<evidence type="ECO:0000256" key="2">
    <source>
        <dbReference type="ARBA" id="ARBA00007118"/>
    </source>
</evidence>